<evidence type="ECO:0000313" key="1">
    <source>
        <dbReference type="EMBL" id="VEL17475.1"/>
    </source>
</evidence>
<accession>A0A3S5ACU5</accession>
<keyword evidence="2" id="KW-1185">Reference proteome</keyword>
<gene>
    <name evidence="1" type="ORF">PXEA_LOCUS10915</name>
</gene>
<dbReference type="EMBL" id="CAAALY010032776">
    <property type="protein sequence ID" value="VEL17475.1"/>
    <property type="molecule type" value="Genomic_DNA"/>
</dbReference>
<protein>
    <submittedName>
        <fullName evidence="1">Uncharacterized protein</fullName>
    </submittedName>
</protein>
<name>A0A3S5ACU5_9PLAT</name>
<comment type="caution">
    <text evidence="1">The sequence shown here is derived from an EMBL/GenBank/DDBJ whole genome shotgun (WGS) entry which is preliminary data.</text>
</comment>
<evidence type="ECO:0000313" key="2">
    <source>
        <dbReference type="Proteomes" id="UP000784294"/>
    </source>
</evidence>
<sequence length="90" mass="9887">MHNFAHLQTEPIITPQLQFLNTPGLPPPPSCGIFVFFYRIKRPLWPAAAVVGSDSSASLFHNVAHSSLLINPQCGNRLLIISQFSFLSLG</sequence>
<dbReference type="Proteomes" id="UP000784294">
    <property type="component" value="Unassembled WGS sequence"/>
</dbReference>
<organism evidence="1 2">
    <name type="scientific">Protopolystoma xenopodis</name>
    <dbReference type="NCBI Taxonomy" id="117903"/>
    <lineage>
        <taxon>Eukaryota</taxon>
        <taxon>Metazoa</taxon>
        <taxon>Spiralia</taxon>
        <taxon>Lophotrochozoa</taxon>
        <taxon>Platyhelminthes</taxon>
        <taxon>Monogenea</taxon>
        <taxon>Polyopisthocotylea</taxon>
        <taxon>Polystomatidea</taxon>
        <taxon>Polystomatidae</taxon>
        <taxon>Protopolystoma</taxon>
    </lineage>
</organism>
<proteinExistence type="predicted"/>
<dbReference type="AlphaFoldDB" id="A0A3S5ACU5"/>
<reference evidence="1" key="1">
    <citation type="submission" date="2018-11" db="EMBL/GenBank/DDBJ databases">
        <authorList>
            <consortium name="Pathogen Informatics"/>
        </authorList>
    </citation>
    <scope>NUCLEOTIDE SEQUENCE</scope>
</reference>